<dbReference type="STRING" id="1408163.A0A0F4YEL0"/>
<feature type="compositionally biased region" description="Polar residues" evidence="1">
    <location>
        <begin position="12"/>
        <end position="34"/>
    </location>
</feature>
<proteinExistence type="predicted"/>
<sequence length="394" mass="44580">MAKTPAQKKETTGQSKPASPSKPTGESGPTIQSDRNGEDPIEVDSRVSKMQPTQCDLYISITIVISNGFCGPQATDNDSAYGEELHTVRLTFYVSSTYTASLTSSVQDYRIENGRRYHAYRDGKYLLPNDEDESDRLDMAHELCLKVMQGKLFLAPIGPSPSRVIDLATGTGIWAIDFADKYPSAEVIGNDLSPTQPTMVPPNVKFLVDDIEDDWGYEKTPFDFIHARYLCHSIKDFKKLIRQAYNCTKPGGWVEFQDWDCRIRSEDGSLEGTALQRYYTEVVNAFERAGYPASPGRYLEEWFREAGFVDIHVRKYPVPMSVWPKDPYYKEIGAWLRVIVSEAFEGGAMAVLTRYENWKPEEVTVLAAGAKNDLKNRDIHAIMDFWVVYGRKPE</sequence>
<dbReference type="InterPro" id="IPR029063">
    <property type="entry name" value="SAM-dependent_MTases_sf"/>
</dbReference>
<dbReference type="PANTHER" id="PTHR43591">
    <property type="entry name" value="METHYLTRANSFERASE"/>
    <property type="match status" value="1"/>
</dbReference>
<dbReference type="GO" id="GO:0008168">
    <property type="term" value="F:methyltransferase activity"/>
    <property type="evidence" value="ECO:0007669"/>
    <property type="project" value="UniProtKB-KW"/>
</dbReference>
<organism evidence="2 3">
    <name type="scientific">Rasamsonia emersonii (strain ATCC 16479 / CBS 393.64 / IMI 116815)</name>
    <dbReference type="NCBI Taxonomy" id="1408163"/>
    <lineage>
        <taxon>Eukaryota</taxon>
        <taxon>Fungi</taxon>
        <taxon>Dikarya</taxon>
        <taxon>Ascomycota</taxon>
        <taxon>Pezizomycotina</taxon>
        <taxon>Eurotiomycetes</taxon>
        <taxon>Eurotiomycetidae</taxon>
        <taxon>Eurotiales</taxon>
        <taxon>Trichocomaceae</taxon>
        <taxon>Rasamsonia</taxon>
    </lineage>
</organism>
<gene>
    <name evidence="2" type="ORF">T310_10052</name>
</gene>
<evidence type="ECO:0000256" key="1">
    <source>
        <dbReference type="SAM" id="MobiDB-lite"/>
    </source>
</evidence>
<dbReference type="SUPFAM" id="SSF53335">
    <property type="entry name" value="S-adenosyl-L-methionine-dependent methyltransferases"/>
    <property type="match status" value="1"/>
</dbReference>
<dbReference type="PANTHER" id="PTHR43591:SF10">
    <property type="entry name" value="ABC TRANSMEMBRANE TYPE-1 DOMAIN-CONTAINING PROTEIN-RELATED"/>
    <property type="match status" value="1"/>
</dbReference>
<dbReference type="Pfam" id="PF13489">
    <property type="entry name" value="Methyltransf_23"/>
    <property type="match status" value="1"/>
</dbReference>
<dbReference type="CDD" id="cd02440">
    <property type="entry name" value="AdoMet_MTases"/>
    <property type="match status" value="1"/>
</dbReference>
<keyword evidence="2" id="KW-0808">Transferase</keyword>
<reference evidence="2 3" key="1">
    <citation type="submission" date="2015-04" db="EMBL/GenBank/DDBJ databases">
        <authorList>
            <person name="Heijne W.H."/>
            <person name="Fedorova N.D."/>
            <person name="Nierman W.C."/>
            <person name="Vollebregt A.W."/>
            <person name="Zhao Z."/>
            <person name="Wu L."/>
            <person name="Kumar M."/>
            <person name="Stam H."/>
            <person name="van den Berg M.A."/>
            <person name="Pel H.J."/>
        </authorList>
    </citation>
    <scope>NUCLEOTIDE SEQUENCE [LARGE SCALE GENOMIC DNA]</scope>
    <source>
        <strain evidence="2 3">CBS 393.64</strain>
    </source>
</reference>
<dbReference type="AlphaFoldDB" id="A0A0F4YEL0"/>
<evidence type="ECO:0000313" key="2">
    <source>
        <dbReference type="EMBL" id="KKA16356.1"/>
    </source>
</evidence>
<name>A0A0F4YEL0_RASE3</name>
<dbReference type="EMBL" id="LASV01000785">
    <property type="protein sequence ID" value="KKA16356.1"/>
    <property type="molecule type" value="Genomic_DNA"/>
</dbReference>
<dbReference type="GeneID" id="25313112"/>
<dbReference type="RefSeq" id="XP_013322968.1">
    <property type="nucleotide sequence ID" value="XM_013467514.1"/>
</dbReference>
<dbReference type="GO" id="GO:0032259">
    <property type="term" value="P:methylation"/>
    <property type="evidence" value="ECO:0007669"/>
    <property type="project" value="UniProtKB-KW"/>
</dbReference>
<keyword evidence="2" id="KW-0489">Methyltransferase</keyword>
<keyword evidence="3" id="KW-1185">Reference proteome</keyword>
<dbReference type="Proteomes" id="UP000053958">
    <property type="component" value="Unassembled WGS sequence"/>
</dbReference>
<protein>
    <submittedName>
        <fullName evidence="2">Methyltransferase</fullName>
    </submittedName>
</protein>
<dbReference type="OrthoDB" id="4223307at2759"/>
<dbReference type="Gene3D" id="3.40.50.150">
    <property type="entry name" value="Vaccinia Virus protein VP39"/>
    <property type="match status" value="1"/>
</dbReference>
<accession>A0A0F4YEL0</accession>
<evidence type="ECO:0000313" key="3">
    <source>
        <dbReference type="Proteomes" id="UP000053958"/>
    </source>
</evidence>
<comment type="caution">
    <text evidence="2">The sequence shown here is derived from an EMBL/GenBank/DDBJ whole genome shotgun (WGS) entry which is preliminary data.</text>
</comment>
<feature type="region of interest" description="Disordered" evidence="1">
    <location>
        <begin position="1"/>
        <end position="40"/>
    </location>
</feature>